<proteinExistence type="predicted"/>
<name>A0A3S3QQU2_9GAMM</name>
<dbReference type="OrthoDB" id="5816442at2"/>
<dbReference type="EMBL" id="RJLM01000002">
    <property type="protein sequence ID" value="RWX56460.1"/>
    <property type="molecule type" value="Genomic_DNA"/>
</dbReference>
<dbReference type="AlphaFoldDB" id="A0A3S3QQU2"/>
<organism evidence="2 3">
    <name type="scientific">Photobacterium chitinilyticum</name>
    <dbReference type="NCBI Taxonomy" id="2485123"/>
    <lineage>
        <taxon>Bacteria</taxon>
        <taxon>Pseudomonadati</taxon>
        <taxon>Pseudomonadota</taxon>
        <taxon>Gammaproteobacteria</taxon>
        <taxon>Vibrionales</taxon>
        <taxon>Vibrionaceae</taxon>
        <taxon>Photobacterium</taxon>
    </lineage>
</organism>
<keyword evidence="1" id="KW-0812">Transmembrane</keyword>
<keyword evidence="1" id="KW-0472">Membrane</keyword>
<protein>
    <submittedName>
        <fullName evidence="2">Uncharacterized protein</fullName>
    </submittedName>
</protein>
<comment type="caution">
    <text evidence="2">The sequence shown here is derived from an EMBL/GenBank/DDBJ whole genome shotgun (WGS) entry which is preliminary data.</text>
</comment>
<evidence type="ECO:0000256" key="1">
    <source>
        <dbReference type="SAM" id="Phobius"/>
    </source>
</evidence>
<keyword evidence="1" id="KW-1133">Transmembrane helix</keyword>
<accession>A0A3S3QQU2</accession>
<evidence type="ECO:0000313" key="3">
    <source>
        <dbReference type="Proteomes" id="UP000287563"/>
    </source>
</evidence>
<reference evidence="2 3" key="1">
    <citation type="submission" date="2018-11" db="EMBL/GenBank/DDBJ databases">
        <title>Photobacterium sp. BEI247 sp. nov., a marine bacterium isolated from Yongle Blue Hole in the South China Sea.</title>
        <authorList>
            <person name="Wang X."/>
        </authorList>
    </citation>
    <scope>NUCLEOTIDE SEQUENCE [LARGE SCALE GENOMIC DNA]</scope>
    <source>
        <strain evidence="3">BEI247</strain>
    </source>
</reference>
<keyword evidence="3" id="KW-1185">Reference proteome</keyword>
<dbReference type="Proteomes" id="UP000287563">
    <property type="component" value="Unassembled WGS sequence"/>
</dbReference>
<gene>
    <name evidence="2" type="ORF">EDI28_08215</name>
</gene>
<feature type="transmembrane region" description="Helical" evidence="1">
    <location>
        <begin position="12"/>
        <end position="33"/>
    </location>
</feature>
<sequence length="95" mass="10734">MKSIWAKIKQFLLTPYGKAYLVFITLTKLYLVYKWALDYVRKFGGELFEMIGASVSMGENASVVSFTAICGYYTIEAIISIFRSSPKKVQQATQA</sequence>
<feature type="transmembrane region" description="Helical" evidence="1">
    <location>
        <begin position="63"/>
        <end position="82"/>
    </location>
</feature>
<evidence type="ECO:0000313" key="2">
    <source>
        <dbReference type="EMBL" id="RWX56460.1"/>
    </source>
</evidence>